<dbReference type="Proteomes" id="UP000824120">
    <property type="component" value="Unassembled WGS sequence"/>
</dbReference>
<evidence type="ECO:0000256" key="1">
    <source>
        <dbReference type="SAM" id="MobiDB-lite"/>
    </source>
</evidence>
<name>A0A9J5VY16_SOLCO</name>
<keyword evidence="3" id="KW-1185">Reference proteome</keyword>
<accession>A0A9J5VY16</accession>
<comment type="caution">
    <text evidence="2">The sequence shown here is derived from an EMBL/GenBank/DDBJ whole genome shotgun (WGS) entry which is preliminary data.</text>
</comment>
<feature type="region of interest" description="Disordered" evidence="1">
    <location>
        <begin position="1"/>
        <end position="80"/>
    </location>
</feature>
<organism evidence="2 3">
    <name type="scientific">Solanum commersonii</name>
    <name type="common">Commerson's wild potato</name>
    <name type="synonym">Commerson's nightshade</name>
    <dbReference type="NCBI Taxonomy" id="4109"/>
    <lineage>
        <taxon>Eukaryota</taxon>
        <taxon>Viridiplantae</taxon>
        <taxon>Streptophyta</taxon>
        <taxon>Embryophyta</taxon>
        <taxon>Tracheophyta</taxon>
        <taxon>Spermatophyta</taxon>
        <taxon>Magnoliopsida</taxon>
        <taxon>eudicotyledons</taxon>
        <taxon>Gunneridae</taxon>
        <taxon>Pentapetalae</taxon>
        <taxon>asterids</taxon>
        <taxon>lamiids</taxon>
        <taxon>Solanales</taxon>
        <taxon>Solanaceae</taxon>
        <taxon>Solanoideae</taxon>
        <taxon>Solaneae</taxon>
        <taxon>Solanum</taxon>
    </lineage>
</organism>
<reference evidence="2" key="1">
    <citation type="submission" date="2020-09" db="EMBL/GenBank/DDBJ databases">
        <title>De no assembly of potato wild relative species, Solanum commersonii.</title>
        <authorList>
            <person name="Cho K."/>
        </authorList>
    </citation>
    <scope>NUCLEOTIDE SEQUENCE</scope>
    <source>
        <strain evidence="2">LZ3.2</strain>
        <tissue evidence="2">Leaf</tissue>
    </source>
</reference>
<sequence>MQQQSVGQRVGSHHPQLKSGISSPQPHKALSPQVTQHPSPQIDQQNMLASLSKAGTPLQSARSPIVVPSPSTSLASSHNTAGNIMYQQATLPMEFKPHTSTVEGIEISPSELT</sequence>
<dbReference type="EMBL" id="JACXVP010000266">
    <property type="protein sequence ID" value="KAG5568053.1"/>
    <property type="molecule type" value="Genomic_DNA"/>
</dbReference>
<feature type="compositionally biased region" description="Polar residues" evidence="1">
    <location>
        <begin position="69"/>
        <end position="80"/>
    </location>
</feature>
<feature type="compositionally biased region" description="Polar residues" evidence="1">
    <location>
        <begin position="32"/>
        <end position="49"/>
    </location>
</feature>
<protein>
    <submittedName>
        <fullName evidence="2">Uncharacterized protein</fullName>
    </submittedName>
</protein>
<evidence type="ECO:0000313" key="2">
    <source>
        <dbReference type="EMBL" id="KAG5568053.1"/>
    </source>
</evidence>
<dbReference type="AlphaFoldDB" id="A0A9J5VY16"/>
<dbReference type="OrthoDB" id="1435158at2759"/>
<proteinExistence type="predicted"/>
<gene>
    <name evidence="2" type="ORF">H5410_064925</name>
</gene>
<evidence type="ECO:0000313" key="3">
    <source>
        <dbReference type="Proteomes" id="UP000824120"/>
    </source>
</evidence>